<keyword evidence="3" id="KW-1185">Reference proteome</keyword>
<evidence type="ECO:0000313" key="2">
    <source>
        <dbReference type="EMBL" id="MBE1724209.1"/>
    </source>
</evidence>
<proteinExistence type="predicted"/>
<gene>
    <name evidence="2" type="ORF">IGM82_07290</name>
</gene>
<dbReference type="EMBL" id="JADAQV010000003">
    <property type="protein sequence ID" value="MBE1724209.1"/>
    <property type="molecule type" value="Genomic_DNA"/>
</dbReference>
<feature type="compositionally biased region" description="Basic residues" evidence="1">
    <location>
        <begin position="183"/>
        <end position="193"/>
    </location>
</feature>
<sequence>MQQSSFLVRAGVVGATLLALGGCVGQQSRGPSGIEIPPNPFANEKRAAHCEVSPVQTDATGRMSVSMTVSAGDGGTCPFSVSKGGGGSYVSFGVVPPPENGRAFLYNYDNRTYVEYTPAADYKGADGFTVELIPAHAQPRRQLQVRVQVEPAVVAAAPAPSEEPGKKMAESTEKKTPQAVHHATSRTVHHAVSRHAPAAKTK</sequence>
<dbReference type="RefSeq" id="WP_143539805.1">
    <property type="nucleotide sequence ID" value="NZ_JADAQV010000003.1"/>
</dbReference>
<accession>A0ABR9MQS0</accession>
<evidence type="ECO:0000313" key="3">
    <source>
        <dbReference type="Proteomes" id="UP000599085"/>
    </source>
</evidence>
<feature type="compositionally biased region" description="Basic and acidic residues" evidence="1">
    <location>
        <begin position="163"/>
        <end position="176"/>
    </location>
</feature>
<feature type="region of interest" description="Disordered" evidence="1">
    <location>
        <begin position="156"/>
        <end position="202"/>
    </location>
</feature>
<protein>
    <recommendedName>
        <fullName evidence="4">Lipoprotein</fullName>
    </recommendedName>
</protein>
<name>A0ABR9MQS0_9PROT</name>
<dbReference type="Proteomes" id="UP000599085">
    <property type="component" value="Unassembled WGS sequence"/>
</dbReference>
<evidence type="ECO:0008006" key="4">
    <source>
        <dbReference type="Google" id="ProtNLM"/>
    </source>
</evidence>
<evidence type="ECO:0000256" key="1">
    <source>
        <dbReference type="SAM" id="MobiDB-lite"/>
    </source>
</evidence>
<organism evidence="2 3">
    <name type="scientific">Bombella apis</name>
    <dbReference type="NCBI Taxonomy" id="1785988"/>
    <lineage>
        <taxon>Bacteria</taxon>
        <taxon>Pseudomonadati</taxon>
        <taxon>Pseudomonadota</taxon>
        <taxon>Alphaproteobacteria</taxon>
        <taxon>Acetobacterales</taxon>
        <taxon>Acetobacteraceae</taxon>
        <taxon>Bombella</taxon>
    </lineage>
</organism>
<reference evidence="2 3" key="1">
    <citation type="submission" date="2020-09" db="EMBL/GenBank/DDBJ databases">
        <title>Bombella mellium and Bombella favum sp. nov., two novel species isolated from honey of Apis mellifera.</title>
        <authorList>
            <person name="Hilgarth M."/>
            <person name="Redwitz J."/>
            <person name="Ehrmann M.A."/>
            <person name="Vogel R.F."/>
            <person name="Jakob F."/>
        </authorList>
    </citation>
    <scope>NUCLEOTIDE SEQUENCE [LARGE SCALE GENOMIC DNA]</scope>
    <source>
        <strain evidence="2 3">MRM1</strain>
    </source>
</reference>
<comment type="caution">
    <text evidence="2">The sequence shown here is derived from an EMBL/GenBank/DDBJ whole genome shotgun (WGS) entry which is preliminary data.</text>
</comment>